<dbReference type="PANTHER" id="PTHR21529">
    <property type="entry name" value="MAMMARY TURMOR VIRUS RECEPTOR HOMOLOG 1, 2 MTVR1, 2"/>
    <property type="match status" value="1"/>
</dbReference>
<name>A0A8H3J1P7_9LECA</name>
<evidence type="ECO:0000256" key="1">
    <source>
        <dbReference type="ARBA" id="ARBA00022741"/>
    </source>
</evidence>
<dbReference type="InterPro" id="IPR039904">
    <property type="entry name" value="TRANK1"/>
</dbReference>
<dbReference type="PANTHER" id="PTHR21529:SF4">
    <property type="entry name" value="TPR AND ANKYRIN REPEAT-CONTAINING PROTEIN 1"/>
    <property type="match status" value="1"/>
</dbReference>
<reference evidence="8" key="1">
    <citation type="submission" date="2021-03" db="EMBL/GenBank/DDBJ databases">
        <authorList>
            <person name="Tagirdzhanova G."/>
        </authorList>
    </citation>
    <scope>NUCLEOTIDE SEQUENCE</scope>
</reference>
<dbReference type="GO" id="GO:0005524">
    <property type="term" value="F:ATP binding"/>
    <property type="evidence" value="ECO:0007669"/>
    <property type="project" value="UniProtKB-UniRule"/>
</dbReference>
<evidence type="ECO:0000256" key="3">
    <source>
        <dbReference type="ARBA" id="ARBA00022806"/>
    </source>
</evidence>
<dbReference type="InterPro" id="IPR027417">
    <property type="entry name" value="P-loop_NTPase"/>
</dbReference>
<dbReference type="SUPFAM" id="SSF52540">
    <property type="entry name" value="P-loop containing nucleoside triphosphate hydrolases"/>
    <property type="match status" value="1"/>
</dbReference>
<dbReference type="InterPro" id="IPR014016">
    <property type="entry name" value="UvrD-like_ATP-bd"/>
</dbReference>
<dbReference type="OrthoDB" id="3156807at2759"/>
<feature type="binding site" evidence="5">
    <location>
        <begin position="534"/>
        <end position="541"/>
    </location>
    <ligand>
        <name>ATP</name>
        <dbReference type="ChEBI" id="CHEBI:30616"/>
    </ligand>
</feature>
<evidence type="ECO:0000256" key="2">
    <source>
        <dbReference type="ARBA" id="ARBA00022801"/>
    </source>
</evidence>
<dbReference type="PROSITE" id="PS51198">
    <property type="entry name" value="UVRD_HELICASE_ATP_BIND"/>
    <property type="match status" value="1"/>
</dbReference>
<evidence type="ECO:0000256" key="6">
    <source>
        <dbReference type="SAM" id="MobiDB-lite"/>
    </source>
</evidence>
<keyword evidence="2 5" id="KW-0378">Hydrolase</keyword>
<comment type="caution">
    <text evidence="8">The sequence shown here is derived from an EMBL/GenBank/DDBJ whole genome shotgun (WGS) entry which is preliminary data.</text>
</comment>
<dbReference type="EMBL" id="CAJPDT010000114">
    <property type="protein sequence ID" value="CAF9939056.1"/>
    <property type="molecule type" value="Genomic_DNA"/>
</dbReference>
<dbReference type="GO" id="GO:0004386">
    <property type="term" value="F:helicase activity"/>
    <property type="evidence" value="ECO:0007669"/>
    <property type="project" value="UniProtKB-UniRule"/>
</dbReference>
<dbReference type="Pfam" id="PF00580">
    <property type="entry name" value="UvrD-helicase"/>
    <property type="match status" value="1"/>
</dbReference>
<accession>A0A8H3J1P7</accession>
<dbReference type="Gene3D" id="3.40.50.300">
    <property type="entry name" value="P-loop containing nucleotide triphosphate hydrolases"/>
    <property type="match status" value="2"/>
</dbReference>
<protein>
    <recommendedName>
        <fullName evidence="7">UvrD-like helicase ATP-binding domain-containing protein</fullName>
    </recommendedName>
</protein>
<feature type="domain" description="UvrD-like helicase ATP-binding" evidence="7">
    <location>
        <begin position="513"/>
        <end position="896"/>
    </location>
</feature>
<keyword evidence="4 5" id="KW-0067">ATP-binding</keyword>
<organism evidence="8 9">
    <name type="scientific">Imshaugia aleurites</name>
    <dbReference type="NCBI Taxonomy" id="172621"/>
    <lineage>
        <taxon>Eukaryota</taxon>
        <taxon>Fungi</taxon>
        <taxon>Dikarya</taxon>
        <taxon>Ascomycota</taxon>
        <taxon>Pezizomycotina</taxon>
        <taxon>Lecanoromycetes</taxon>
        <taxon>OSLEUM clade</taxon>
        <taxon>Lecanoromycetidae</taxon>
        <taxon>Lecanorales</taxon>
        <taxon>Lecanorineae</taxon>
        <taxon>Parmeliaceae</taxon>
        <taxon>Imshaugia</taxon>
    </lineage>
</organism>
<evidence type="ECO:0000313" key="8">
    <source>
        <dbReference type="EMBL" id="CAF9939056.1"/>
    </source>
</evidence>
<keyword evidence="9" id="KW-1185">Reference proteome</keyword>
<evidence type="ECO:0000256" key="5">
    <source>
        <dbReference type="PROSITE-ProRule" id="PRU00560"/>
    </source>
</evidence>
<evidence type="ECO:0000256" key="4">
    <source>
        <dbReference type="ARBA" id="ARBA00022840"/>
    </source>
</evidence>
<dbReference type="GO" id="GO:0016787">
    <property type="term" value="F:hydrolase activity"/>
    <property type="evidence" value="ECO:0007669"/>
    <property type="project" value="UniProtKB-UniRule"/>
</dbReference>
<gene>
    <name evidence="8" type="ORF">IMSHALPRED_001189</name>
</gene>
<dbReference type="Proteomes" id="UP000664534">
    <property type="component" value="Unassembled WGS sequence"/>
</dbReference>
<sequence length="2223" mass="251021">MSSDSTLLSLLCGDEEPGQNIYYKAARSAVDDPYLLKRLTEGSVRDAILLHLTTRAHRLARFFERLHRFVRTDTSSPTTFSLATETATFLTFVLPDLNQLFEPAKVLEFLVPALEVCFAPSQPPALRKLALVLGTCDTLLEHLASDRFGSIIVRQWAYLPSDLALDAGTQEIWTERLVNMVSSCPGYHNVAPSIQQWATLIALKRILYGFEARLLDEEDKRTSLPRRQETASSLFPLDNDLKGILKTFDLAEPESRRMVQSHNETLKSSKISAVLRSIVTSFPCKRCIPALGSSPRSTNAEIHDQSIAIISNLHIDVLGKAVGVWKVLLSGPALKSIQNLSRLGLFSPVREKLTDLASGCCKSSLAGSDDQRQHLKVPVASTKCGRNLSILWQVDVGIAGDVEHLQQVIVVWQVGNLDANSEALDRVIHLQGGYTDDAIRRCRQRPSILDGKQIPARFDNCTLESARPGKPSAEFDVRTVDQDTIDMANKFYALTEPVIRSVLDNDLASEFPFDLSMEEIRVITHFQTASLILGRSGTGKTTCLVFKLVGKLLASMAVLDERPVRQVSYTAMALFLSAANQDQLFLTRSNFLVEKLGPYIRRLIETLLSKPHSAESFEADELLASRIMEEDSESISVLTLRDQSFPLVCTIDCFLKILENTVIEMDRQNFLDFDGTGHQSNDVLSTKRPHQRPSVDFYTFKVEYWPRFSQALTKDLSVNLVFAEIMGVIKGSVSSRESLVPISREEYLTRSCRMAPTFVSEAERLRVYDIFGLYEKLKIERGEVDNIDRVVKMVRAVRQDSSLRQLLQSTFDEVYIDEIQDQRCLDIELFLSFLKDGRGFHFAGDTAQAISHESTFRFSDIKRLFHEHFAASSATTKQNDLAEPRMFTLSKNYRSHQGILALASLVMGMIWKGFPETVDKLDPEVGNLNGPKPVLFLGCDVDILRSRSVGSSKPSARAADFGAEQVILVRDTTSKRILQDQIGDVGLILTILESKGMEFDDVILWNFFSECPDQVGVRGLIALKNDADSFDARKHGGMCPELKHLYVAITRARSQLSIVEGSEATATTILKLLTEGPPGQLVEMTRPDHQDFAVRVESLRPSTTVDPAAWLQRADEFMRRRMFKETLLAFHRAEDTRGEIKAQAFLKEEEGKFCNADSDIEGFTRNMRLAVDYFLEVNLIGDAVRVLITLGELAEAAETWFQREQYTRAAPLFADARLHIKAAECHHRLQHHTEAAATLHQGSNYDQLVSYVNKHHQSLPSDTLRRYSLLCKLLLKQNKVSLKHRKQAISLLGSLEEQEDCFLEYGMNEELAELYTDQKRHRDLYDLFSRTTQLEKALDIGLSKDLLQSNAAVPESQLLKLLDYVWASQMVKKGHQDFARAFKLRSDFLTPNIIRRLEQWENSYCMSGNKGSNDNQNLARMEDCVVKKILTLEKIIDATAVLKISKLDDIPFETMQAAVGTVKDLVLKNDRHALQVLFVVTGIWALGGPQERYALLPWSPFYGTLNDLSITKIRQVAIKWILDKLASTMLAVHSRARTLWNSKWRVRCLHFLTTGTCKQRNCQRLHRNLSQDDCARILEDLIRVNSFCCDLVTLYYGRIMSTMFQKKYLGIRRHWLERLLRELTFLSATEQSAPEITKTQRALLRGNKSLIIRSSLEDLLYFRLGEEWKERSDFTSLLEQMQIAEAFGSTVRSQLFQALSHRLHLDGRNKTQRHLGLLNALKFDPNRQKASIFLNNFQMFLHNLDDHKILKTCVTACVLTESWIDLYRPSIDMAVYSPESLEWQDRYRYQQCLTDLADRFCRFLRNGTAHKNLPLHEVLPLQRRNAELVAILIANMATMSSVPAQVWISAKAVFPPDILQATQRQNAIPRRAFNPGELIQKLAPQLLKHNSKDALVVISKVHGNGLVFSNLESQPGVKTLAFDQLCPPTAIAADVEVPVDPSPATSVESPQADYTQAEKDAVAKIKHLWLSCSPKIRRRRSYISQPECRAVTHFFNMGVHCPAATNLRYRKAIRKLLVLQGVSVCLRLGAAQELLSRLQKDATACVDRVEVSVGFFESIDVILGRNREVESLLKDAEESMSDEFLKAVLMVGVLAVLERTLKGVEDVVVKAERCIEQKAVRDRDGSDTPTKGSRKKRPRANTGALLPPQADDRQTDGEPMITELLHLKMTEEDRIASALRFFNDVAKRQNTKRTGEFLRFRKDAYMAALDGEAPEKACSAVVV</sequence>
<keyword evidence="3 5" id="KW-0347">Helicase</keyword>
<keyword evidence="1 5" id="KW-0547">Nucleotide-binding</keyword>
<feature type="region of interest" description="Disordered" evidence="6">
    <location>
        <begin position="2120"/>
        <end position="2157"/>
    </location>
</feature>
<proteinExistence type="predicted"/>
<evidence type="ECO:0000259" key="7">
    <source>
        <dbReference type="PROSITE" id="PS51198"/>
    </source>
</evidence>
<evidence type="ECO:0000313" key="9">
    <source>
        <dbReference type="Proteomes" id="UP000664534"/>
    </source>
</evidence>